<evidence type="ECO:0000259" key="2">
    <source>
        <dbReference type="SMART" id="SM01037"/>
    </source>
</evidence>
<sequence length="157" mass="17621">MALTGKLEVENETPIPASEFFQIFTKKLDNLQNITDHIHEAELHEGEDWHNIGSVKQWTLTVGGKVVKFNEKIEAYDEENKLVTFNLFEGDIQEQYKSLKITLKVTDKVGGRGRGRGAVAKWIVEYEKLNQGIPDPTAYVDLVTNIGKDVSAVVPPP</sequence>
<feature type="domain" description="Bet v I/Major latex protein" evidence="2">
    <location>
        <begin position="2"/>
        <end position="157"/>
    </location>
</feature>
<dbReference type="PANTHER" id="PTHR31338:SF16">
    <property type="entry name" value="POLYKETIDE CYCLASE_DEHYDRASE AND LIPID TRANSPORT SUPERFAMILY PROTEIN"/>
    <property type="match status" value="1"/>
</dbReference>
<accession>A0AAE1J6S6</accession>
<keyword evidence="4" id="KW-1185">Reference proteome</keyword>
<organism evidence="3 4">
    <name type="scientific">Acacia crassicarpa</name>
    <name type="common">northern wattle</name>
    <dbReference type="NCBI Taxonomy" id="499986"/>
    <lineage>
        <taxon>Eukaryota</taxon>
        <taxon>Viridiplantae</taxon>
        <taxon>Streptophyta</taxon>
        <taxon>Embryophyta</taxon>
        <taxon>Tracheophyta</taxon>
        <taxon>Spermatophyta</taxon>
        <taxon>Magnoliopsida</taxon>
        <taxon>eudicotyledons</taxon>
        <taxon>Gunneridae</taxon>
        <taxon>Pentapetalae</taxon>
        <taxon>rosids</taxon>
        <taxon>fabids</taxon>
        <taxon>Fabales</taxon>
        <taxon>Fabaceae</taxon>
        <taxon>Caesalpinioideae</taxon>
        <taxon>mimosoid clade</taxon>
        <taxon>Acacieae</taxon>
        <taxon>Acacia</taxon>
    </lineage>
</organism>
<evidence type="ECO:0000313" key="3">
    <source>
        <dbReference type="EMBL" id="KAK4263973.1"/>
    </source>
</evidence>
<gene>
    <name evidence="3" type="ORF">QN277_029317</name>
</gene>
<proteinExistence type="inferred from homology"/>
<evidence type="ECO:0000256" key="1">
    <source>
        <dbReference type="ARBA" id="ARBA00038242"/>
    </source>
</evidence>
<dbReference type="Pfam" id="PF00407">
    <property type="entry name" value="Bet_v_1"/>
    <property type="match status" value="1"/>
</dbReference>
<dbReference type="PANTHER" id="PTHR31338">
    <property type="entry name" value="POLYKETIDE CYCLASE/DEHYDRASE AND LIPID TRANSPORT SUPERFAMILY PROTEIN"/>
    <property type="match status" value="1"/>
</dbReference>
<dbReference type="Proteomes" id="UP001293593">
    <property type="component" value="Unassembled WGS sequence"/>
</dbReference>
<name>A0AAE1J6S6_9FABA</name>
<dbReference type="Gene3D" id="3.30.530.20">
    <property type="match status" value="1"/>
</dbReference>
<dbReference type="SUPFAM" id="SSF55961">
    <property type="entry name" value="Bet v1-like"/>
    <property type="match status" value="1"/>
</dbReference>
<dbReference type="GO" id="GO:0006952">
    <property type="term" value="P:defense response"/>
    <property type="evidence" value="ECO:0007669"/>
    <property type="project" value="InterPro"/>
</dbReference>
<reference evidence="3" key="1">
    <citation type="submission" date="2023-10" db="EMBL/GenBank/DDBJ databases">
        <title>Chromosome-level genome of the transformable northern wattle, Acacia crassicarpa.</title>
        <authorList>
            <person name="Massaro I."/>
            <person name="Sinha N.R."/>
            <person name="Poethig S."/>
            <person name="Leichty A.R."/>
        </authorList>
    </citation>
    <scope>NUCLEOTIDE SEQUENCE</scope>
    <source>
        <strain evidence="3">Acra3RX</strain>
        <tissue evidence="3">Leaf</tissue>
    </source>
</reference>
<evidence type="ECO:0000313" key="4">
    <source>
        <dbReference type="Proteomes" id="UP001293593"/>
    </source>
</evidence>
<dbReference type="SMART" id="SM01037">
    <property type="entry name" value="Bet_v_1"/>
    <property type="match status" value="1"/>
</dbReference>
<protein>
    <recommendedName>
        <fullName evidence="2">Bet v I/Major latex protein domain-containing protein</fullName>
    </recommendedName>
</protein>
<dbReference type="InterPro" id="IPR052006">
    <property type="entry name" value="MLP-like"/>
</dbReference>
<comment type="similarity">
    <text evidence="1">Belongs to the MLP family.</text>
</comment>
<comment type="caution">
    <text evidence="3">The sequence shown here is derived from an EMBL/GenBank/DDBJ whole genome shotgun (WGS) entry which is preliminary data.</text>
</comment>
<dbReference type="CDD" id="cd07816">
    <property type="entry name" value="Bet_v1-like"/>
    <property type="match status" value="1"/>
</dbReference>
<dbReference type="InterPro" id="IPR000916">
    <property type="entry name" value="Bet_v_I/MLP"/>
</dbReference>
<dbReference type="AlphaFoldDB" id="A0AAE1J6S6"/>
<dbReference type="InterPro" id="IPR023393">
    <property type="entry name" value="START-like_dom_sf"/>
</dbReference>
<dbReference type="EMBL" id="JAWXYG010000009">
    <property type="protein sequence ID" value="KAK4263973.1"/>
    <property type="molecule type" value="Genomic_DNA"/>
</dbReference>